<dbReference type="InterPro" id="IPR043324">
    <property type="entry name" value="PH_PLEKHG1_G2_G3"/>
</dbReference>
<feature type="compositionally biased region" description="Basic and acidic residues" evidence="2">
    <location>
        <begin position="1021"/>
        <end position="1042"/>
    </location>
</feature>
<evidence type="ECO:0000313" key="5">
    <source>
        <dbReference type="EMBL" id="CAJ1066261.1"/>
    </source>
</evidence>
<feature type="region of interest" description="Disordered" evidence="2">
    <location>
        <begin position="1213"/>
        <end position="1278"/>
    </location>
</feature>
<feature type="compositionally biased region" description="Low complexity" evidence="2">
    <location>
        <begin position="2055"/>
        <end position="2070"/>
    </location>
</feature>
<dbReference type="EMBL" id="OY660873">
    <property type="protein sequence ID" value="CAJ1066261.1"/>
    <property type="molecule type" value="Genomic_DNA"/>
</dbReference>
<feature type="compositionally biased region" description="Acidic residues" evidence="2">
    <location>
        <begin position="864"/>
        <end position="877"/>
    </location>
</feature>
<dbReference type="SMART" id="SM00233">
    <property type="entry name" value="PH"/>
    <property type="match status" value="1"/>
</dbReference>
<gene>
    <name evidence="5" type="ORF">XNOV1_A010011</name>
</gene>
<dbReference type="GO" id="GO:0005829">
    <property type="term" value="C:cytosol"/>
    <property type="evidence" value="ECO:0007669"/>
    <property type="project" value="UniProtKB-ARBA"/>
</dbReference>
<feature type="compositionally biased region" description="Polar residues" evidence="2">
    <location>
        <begin position="1465"/>
        <end position="1481"/>
    </location>
</feature>
<feature type="region of interest" description="Disordered" evidence="2">
    <location>
        <begin position="1465"/>
        <end position="1489"/>
    </location>
</feature>
<feature type="region of interest" description="Disordered" evidence="2">
    <location>
        <begin position="2149"/>
        <end position="2234"/>
    </location>
</feature>
<dbReference type="CDD" id="cd13243">
    <property type="entry name" value="PH_PLEKHG1_G2_G3"/>
    <property type="match status" value="1"/>
</dbReference>
<evidence type="ECO:0000313" key="6">
    <source>
        <dbReference type="Proteomes" id="UP001178508"/>
    </source>
</evidence>
<feature type="region of interest" description="Disordered" evidence="2">
    <location>
        <begin position="1981"/>
        <end position="2091"/>
    </location>
</feature>
<evidence type="ECO:0000256" key="2">
    <source>
        <dbReference type="SAM" id="MobiDB-lite"/>
    </source>
</evidence>
<feature type="compositionally biased region" description="Polar residues" evidence="2">
    <location>
        <begin position="987"/>
        <end position="999"/>
    </location>
</feature>
<feature type="compositionally biased region" description="Low complexity" evidence="2">
    <location>
        <begin position="2439"/>
        <end position="2456"/>
    </location>
</feature>
<feature type="region of interest" description="Disordered" evidence="2">
    <location>
        <begin position="2432"/>
        <end position="2456"/>
    </location>
</feature>
<dbReference type="InterPro" id="IPR011993">
    <property type="entry name" value="PH-like_dom_sf"/>
</dbReference>
<name>A0AAV1FX97_XYRNO</name>
<feature type="region of interest" description="Disordered" evidence="2">
    <location>
        <begin position="972"/>
        <end position="1091"/>
    </location>
</feature>
<feature type="compositionally biased region" description="Basic and acidic residues" evidence="2">
    <location>
        <begin position="732"/>
        <end position="752"/>
    </location>
</feature>
<keyword evidence="1" id="KW-0597">Phosphoprotein</keyword>
<feature type="compositionally biased region" description="Polar residues" evidence="2">
    <location>
        <begin position="10"/>
        <end position="28"/>
    </location>
</feature>
<dbReference type="SUPFAM" id="SSF50729">
    <property type="entry name" value="PH domain-like"/>
    <property type="match status" value="1"/>
</dbReference>
<feature type="compositionally biased region" description="Low complexity" evidence="2">
    <location>
        <begin position="32"/>
        <end position="90"/>
    </location>
</feature>
<evidence type="ECO:0000259" key="3">
    <source>
        <dbReference type="PROSITE" id="PS50003"/>
    </source>
</evidence>
<feature type="region of interest" description="Disordered" evidence="2">
    <location>
        <begin position="862"/>
        <end position="957"/>
    </location>
</feature>
<dbReference type="InterPro" id="IPR055251">
    <property type="entry name" value="SOS1_NGEF_PH"/>
</dbReference>
<feature type="compositionally biased region" description="Low complexity" evidence="2">
    <location>
        <begin position="2161"/>
        <end position="2184"/>
    </location>
</feature>
<dbReference type="Gene3D" id="2.30.29.30">
    <property type="entry name" value="Pleckstrin-homology domain (PH domain)/Phosphotyrosine-binding domain (PTB)"/>
    <property type="match status" value="1"/>
</dbReference>
<protein>
    <submittedName>
        <fullName evidence="5">Uncharacterized protein plekhg2 isoform X3</fullName>
    </submittedName>
</protein>
<feature type="compositionally biased region" description="Low complexity" evidence="2">
    <location>
        <begin position="2336"/>
        <end position="2345"/>
    </location>
</feature>
<feature type="region of interest" description="Disordered" evidence="2">
    <location>
        <begin position="693"/>
        <end position="850"/>
    </location>
</feature>
<dbReference type="InterPro" id="IPR001849">
    <property type="entry name" value="PH_domain"/>
</dbReference>
<dbReference type="SUPFAM" id="SSF48065">
    <property type="entry name" value="DBL homology domain (DH-domain)"/>
    <property type="match status" value="1"/>
</dbReference>
<dbReference type="Gene3D" id="1.20.900.10">
    <property type="entry name" value="Dbl homology (DH) domain"/>
    <property type="match status" value="1"/>
</dbReference>
<dbReference type="InterPro" id="IPR035899">
    <property type="entry name" value="DBL_dom_sf"/>
</dbReference>
<dbReference type="CDD" id="cd00160">
    <property type="entry name" value="RhoGEF"/>
    <property type="match status" value="1"/>
</dbReference>
<evidence type="ECO:0000259" key="4">
    <source>
        <dbReference type="PROSITE" id="PS50010"/>
    </source>
</evidence>
<feature type="domain" description="DH" evidence="4">
    <location>
        <begin position="167"/>
        <end position="346"/>
    </location>
</feature>
<feature type="compositionally biased region" description="Basic and acidic residues" evidence="2">
    <location>
        <begin position="1767"/>
        <end position="1784"/>
    </location>
</feature>
<dbReference type="FunFam" id="1.20.900.10:FF:000019">
    <property type="entry name" value="Pleckstrin homology domain-containing family G member 1"/>
    <property type="match status" value="1"/>
</dbReference>
<dbReference type="GO" id="GO:0031267">
    <property type="term" value="F:small GTPase binding"/>
    <property type="evidence" value="ECO:0007669"/>
    <property type="project" value="TreeGrafter"/>
</dbReference>
<feature type="compositionally biased region" description="Low complexity" evidence="2">
    <location>
        <begin position="2031"/>
        <end position="2047"/>
    </location>
</feature>
<feature type="compositionally biased region" description="Polar residues" evidence="2">
    <location>
        <begin position="703"/>
        <end position="715"/>
    </location>
</feature>
<keyword evidence="6" id="KW-1185">Reference proteome</keyword>
<feature type="compositionally biased region" description="Basic and acidic residues" evidence="2">
    <location>
        <begin position="1000"/>
        <end position="1014"/>
    </location>
</feature>
<feature type="compositionally biased region" description="Low complexity" evidence="2">
    <location>
        <begin position="1225"/>
        <end position="1246"/>
    </location>
</feature>
<dbReference type="PANTHER" id="PTHR45924">
    <property type="entry name" value="FI17866P1"/>
    <property type="match status" value="1"/>
</dbReference>
<dbReference type="PANTHER" id="PTHR45924:SF3">
    <property type="entry name" value="PLECKSTRIN HOMOLOGY DOMAIN-CONTAINING FAMILY G MEMBER 2"/>
    <property type="match status" value="1"/>
</dbReference>
<feature type="compositionally biased region" description="Basic and acidic residues" evidence="2">
    <location>
        <begin position="1812"/>
        <end position="1828"/>
    </location>
</feature>
<feature type="compositionally biased region" description="Polar residues" evidence="2">
    <location>
        <begin position="1981"/>
        <end position="1998"/>
    </location>
</feature>
<feature type="compositionally biased region" description="Polar residues" evidence="2">
    <location>
        <begin position="2362"/>
        <end position="2403"/>
    </location>
</feature>
<dbReference type="PROSITE" id="PS50003">
    <property type="entry name" value="PH_DOMAIN"/>
    <property type="match status" value="1"/>
</dbReference>
<feature type="compositionally biased region" description="Polar residues" evidence="2">
    <location>
        <begin position="813"/>
        <end position="829"/>
    </location>
</feature>
<dbReference type="Pfam" id="PF00621">
    <property type="entry name" value="RhoGEF"/>
    <property type="match status" value="1"/>
</dbReference>
<feature type="region of interest" description="Disordered" evidence="2">
    <location>
        <begin position="2264"/>
        <end position="2419"/>
    </location>
</feature>
<dbReference type="Pfam" id="PF22697">
    <property type="entry name" value="SOS1_NGEF_PH"/>
    <property type="match status" value="1"/>
</dbReference>
<dbReference type="SMART" id="SM00325">
    <property type="entry name" value="RhoGEF"/>
    <property type="match status" value="1"/>
</dbReference>
<dbReference type="GO" id="GO:0005085">
    <property type="term" value="F:guanyl-nucleotide exchange factor activity"/>
    <property type="evidence" value="ECO:0007669"/>
    <property type="project" value="InterPro"/>
</dbReference>
<dbReference type="InterPro" id="IPR000219">
    <property type="entry name" value="DH_dom"/>
</dbReference>
<feature type="compositionally biased region" description="Basic and acidic residues" evidence="2">
    <location>
        <begin position="759"/>
        <end position="788"/>
    </location>
</feature>
<accession>A0AAV1FX97</accession>
<feature type="compositionally biased region" description="Low complexity" evidence="2">
    <location>
        <begin position="2294"/>
        <end position="2318"/>
    </location>
</feature>
<feature type="compositionally biased region" description="Polar residues" evidence="2">
    <location>
        <begin position="1214"/>
        <end position="1224"/>
    </location>
</feature>
<proteinExistence type="predicted"/>
<dbReference type="PROSITE" id="PS50010">
    <property type="entry name" value="DH_2"/>
    <property type="match status" value="1"/>
</dbReference>
<dbReference type="Proteomes" id="UP001178508">
    <property type="component" value="Chromosome 10"/>
</dbReference>
<feature type="region of interest" description="Disordered" evidence="2">
    <location>
        <begin position="1"/>
        <end position="125"/>
    </location>
</feature>
<dbReference type="GO" id="GO:0030833">
    <property type="term" value="P:regulation of actin filament polymerization"/>
    <property type="evidence" value="ECO:0007669"/>
    <property type="project" value="TreeGrafter"/>
</dbReference>
<feature type="compositionally biased region" description="Low complexity" evidence="2">
    <location>
        <begin position="2273"/>
        <end position="2287"/>
    </location>
</feature>
<feature type="compositionally biased region" description="Polar residues" evidence="2">
    <location>
        <begin position="2204"/>
        <end position="2234"/>
    </location>
</feature>
<feature type="compositionally biased region" description="Low complexity" evidence="2">
    <location>
        <begin position="938"/>
        <end position="957"/>
    </location>
</feature>
<feature type="compositionally biased region" description="Polar residues" evidence="2">
    <location>
        <begin position="1747"/>
        <end position="1766"/>
    </location>
</feature>
<sequence length="2631" mass="286553">MPEGSRRGSQRSPSNSATKRPSSVSSLSGIVGRMMSSGDRGASSSSCTSVNTVCSDGGRPASLSLSSSASSVSLQETSRSSSSSSSSSSSLPYGAVPTYNASSSSSSSSTPKRNGSDISLDLTPLNTPQGVGGGVCAVRVSGGGHNPNGHVTNRMGAAMALPRQLSRLERVALEIVETEQAYVRDLKSIVEDYLGCIIDCGALPLKPEQVSTLFCNIEDIYEFNSDLLEDLERSPDAAAIAECFVERSEAFDIYTLYCMNYPNSVAVLRDCMKNKTLVCFFQERQTTLNHSLPLETYLLKPVQRILKYHLLLQELLKHFDKSDPGYEVVEDAIITMTAVAWYINDMKRKQEHAVRLQEIESLLVNWTGPDLSGFGELVLEGSFRVHRVKKERAFFLFDKMLLIAKKRLEQFVYSTHIFCCNLLLIETLKDPLCFKVSDQTIPKQQHVVQTKNQEEKRLWVHYLKRLIVENHPASLPQKARQVLGDNFCQSPQFDQEHLKKLSMSSRIDDIHGYHRGRRQSEPPELLMYTPEKSRKSLPLLLEGNLPYRRTRRQSAPAKDIEAAFHPNGETFSLIFTFRHMFTRQAGSEGELCEAESLCSAGSSSTLASSVIEVEAEKTELGLMPQQHPNQEEEEEEEDLPPLSPPPTLSITEEILEFINQSRAREGLAAIHCDTKDQFQGQPKDCQLSSDQTNFTCPLPPVACTSSPEHTPTSQQEQEKADMDDDTALQSQTREEHGLDSQKTVSEVEKTPDETSPIEKGMESDGEKEGGVSEKEKEEVKSKDEEKKVGISGVQTPDLHPSSSVEEDPVFSLSEISNNEATSPSENPSAIHSPPQRRPISRGSHLSKRDKKIIEKIRSYYEAAAEAEEDQEEEDEQGDGASSRRRNSFSQIPSGLVKESVSRFDVTEHQGGAEVGPSFALETTEVKRREAEGETEPCSLPGPVSSPSAPAASNNGLADKSVGLLDFDLEDPIKSSTLPVMPDKDTQEQVSSNQKSNLTRQDGEETKMQDQKEDSCTGQSEEGLKEEQERKKTCAEDIGEKLENSQQREGPTINKQYESIGGTNSGNQAVTSRLEPNKASPTEPNGSLKEPSILLTKTQSTWARAKQQDLTKSSGNLEELPSKIKVGRWSRHSRIVTANRALFEGMASDIAGIRLFEAGPAEDPVLVENSERILSKVQTLAQMYSAKASTMKVPLHQKRANTVRNQPLVSGRLSGLSTQTQTKGNTQVQSQTQMQNQTEYQQQTKYQTEIRESVTNKNRKHRTETHPEAKVQSQTITQSCHPKTQLWGQTQMQHQSQSQNRTYIKNQTQTMSRGDQVIQEKRPIRRAQSLTTDIRERTLAPCESLLFGHVFVKEQLTQTCQQQTNGVILSRPRDFISALTRERDDISQPLPGANLQSPTEDQIFFQAQNNGYNSEYVSAEKSSIPLRYHSKTQPEDQNLSLCSASISPLTSAMNLDSKANKFADNCSTSSSGRGGILTQNGEVHSETEETDVRHRLESNVGWQDSSIREDSTCVNIDTQPAHTEPSPPAHNIPQWDISADGKELDTYQQDIPAGVSAEHQDSRDTLTKGVQSSHARPGYLICQRPVDGDEIPGQLVLTVAFQQNQLQTEHNTSTVPCLDLVCGQTQMATLKLLGPSEGQKKDVLPCGQTKVNETKSELNDSSSQTRVILQGSAVTFTEQPHYCISTEEPLVPSTPSWPLNTTSDPSQVFSHTVTETAEDQAVKIEEADSGFTQPSPPSPQSTDFLPMLTSQMPPAISATQGKLAQTNARDDGNPSPYEHSHREPQSSRNPSCQLISSISSGSHPAFGPSLETSRQEERQYSAMSDHDQDITPTTATIFSLRQHSTSPVQALLSSPSSVGTTPCTSPFRVVTASSPIPLSNDENSLNKFSRTQSCFSPTLSSGIGSLIQDLPSSSPAPSSDFTHLSSTSYSCRSSSIRAGPPSSPSSLLSPTCSSPINSSSVFTRSLAASCISQSISQSLARKNTTLQQAQTNRVDQSPSPHLRQRSPSPKLHSSHQGSKDGHHHLKSPPSSPWSTCLSSSPLQSSSPSHPQPFPSPSMSTAHHQPPHSASPSPRPSFLHSKTDSTRNANNNNNLSLAGITTAISNASNLSNCRMNRAISNGVCSANSQRVPQANSSTSATGIQQTYDPLWSGSHNRVARPFSASEPSSRVQSPSPSPTTSYTCLCSPPPQHNYSSPMAHKPPNPRTTRIGDSSSHNPQGLTLELSNETSSGPTFGQSSLCLSPRILSPPPIGVSVNVWTNNVAAPQPRNPRYVPSSPSPSNTSSLGSPTQEKAFCPSSSLLCSPRASSPFASSPQTTSQTHRRSSSSTLADRPPSPARSSSSGMRRSWADTSRRSLGFGGSAQGSFDQQESYPTSPRSGWSSYGNSPSCLSPQAGLQSPLSPSRLNPGRGSLGGQHFTSVPWPDVRELSYKYNGSENPDTSATTTISTPSPMSSISHTLLSSPVQSESQTAWGDPDPEEGHCRSQLICAYVARPSHEQNLSSLGMTSPPPVSYPYHIRHSPVKIQPQVQINITTTPVPSMSSPLASTSSSPIPFAHPYPSKQGNQKTSYATTVNLQIAGSGRITSFSTAQVSLTQTLQGGTGAGGQGQVTRRVSINGLSHIPSPIHQNCDRL</sequence>
<feature type="domain" description="PH" evidence="3">
    <location>
        <begin position="370"/>
        <end position="468"/>
    </location>
</feature>
<evidence type="ECO:0000256" key="1">
    <source>
        <dbReference type="ARBA" id="ARBA00022553"/>
    </source>
</evidence>
<reference evidence="5" key="1">
    <citation type="submission" date="2023-08" db="EMBL/GenBank/DDBJ databases">
        <authorList>
            <person name="Alioto T."/>
            <person name="Alioto T."/>
            <person name="Gomez Garrido J."/>
        </authorList>
    </citation>
    <scope>NUCLEOTIDE SEQUENCE</scope>
</reference>
<feature type="compositionally biased region" description="Polar residues" evidence="2">
    <location>
        <begin position="1043"/>
        <end position="1070"/>
    </location>
</feature>
<organism evidence="5 6">
    <name type="scientific">Xyrichtys novacula</name>
    <name type="common">Pearly razorfish</name>
    <name type="synonym">Hemipteronotus novacula</name>
    <dbReference type="NCBI Taxonomy" id="13765"/>
    <lineage>
        <taxon>Eukaryota</taxon>
        <taxon>Metazoa</taxon>
        <taxon>Chordata</taxon>
        <taxon>Craniata</taxon>
        <taxon>Vertebrata</taxon>
        <taxon>Euteleostomi</taxon>
        <taxon>Actinopterygii</taxon>
        <taxon>Neopterygii</taxon>
        <taxon>Teleostei</taxon>
        <taxon>Neoteleostei</taxon>
        <taxon>Acanthomorphata</taxon>
        <taxon>Eupercaria</taxon>
        <taxon>Labriformes</taxon>
        <taxon>Labridae</taxon>
        <taxon>Xyrichtys</taxon>
    </lineage>
</organism>
<feature type="region of interest" description="Disordered" evidence="2">
    <location>
        <begin position="1727"/>
        <end position="1829"/>
    </location>
</feature>
<feature type="region of interest" description="Disordered" evidence="2">
    <location>
        <begin position="621"/>
        <end position="648"/>
    </location>
</feature>